<dbReference type="Pfam" id="PF06486">
    <property type="entry name" value="DUF1093"/>
    <property type="match status" value="1"/>
</dbReference>
<dbReference type="InterPro" id="IPR006542">
    <property type="entry name" value="DUF1093"/>
</dbReference>
<name>A0A6N3B6F2_ENTCA</name>
<organism evidence="1">
    <name type="scientific">Enterococcus casseliflavus</name>
    <name type="common">Enterococcus flavescens</name>
    <dbReference type="NCBI Taxonomy" id="37734"/>
    <lineage>
        <taxon>Bacteria</taxon>
        <taxon>Bacillati</taxon>
        <taxon>Bacillota</taxon>
        <taxon>Bacilli</taxon>
        <taxon>Lactobacillales</taxon>
        <taxon>Enterococcaceae</taxon>
        <taxon>Enterococcus</taxon>
    </lineage>
</organism>
<accession>A0A6N3B6F2</accession>
<dbReference type="PANTHER" id="PTHR36433">
    <property type="entry name" value="HYPOTHETICAL CYTOSOLIC PROTEIN"/>
    <property type="match status" value="1"/>
</dbReference>
<dbReference type="EMBL" id="CACRTX010000008">
    <property type="protein sequence ID" value="VYT98713.1"/>
    <property type="molecule type" value="Genomic_DNA"/>
</dbReference>
<proteinExistence type="predicted"/>
<evidence type="ECO:0000313" key="1">
    <source>
        <dbReference type="EMBL" id="VYT98713.1"/>
    </source>
</evidence>
<dbReference type="Gene3D" id="2.40.50.480">
    <property type="match status" value="1"/>
</dbReference>
<dbReference type="SUPFAM" id="SSF159121">
    <property type="entry name" value="BC4932-like"/>
    <property type="match status" value="1"/>
</dbReference>
<protein>
    <recommendedName>
        <fullName evidence="2">YxeA family protein</fullName>
    </recommendedName>
</protein>
<dbReference type="PANTHER" id="PTHR36433:SF2">
    <property type="entry name" value="YXEA FAMILY PROTEIN"/>
    <property type="match status" value="1"/>
</dbReference>
<gene>
    <name evidence="1" type="ORF">ECLFYP2_02147</name>
</gene>
<evidence type="ECO:0008006" key="2">
    <source>
        <dbReference type="Google" id="ProtNLM"/>
    </source>
</evidence>
<reference evidence="1" key="1">
    <citation type="submission" date="2019-11" db="EMBL/GenBank/DDBJ databases">
        <authorList>
            <person name="Feng L."/>
        </authorList>
    </citation>
    <scope>NUCLEOTIDE SEQUENCE</scope>
    <source>
        <strain evidence="1">ECasseliflavusLFYP2</strain>
    </source>
</reference>
<dbReference type="AlphaFoldDB" id="A0A6N3B6F2"/>
<sequence>MKKAISMILLVLTIGTVTLVTGSYFTKDDSSELVQLVDRFNPFVPEKKVYVKTSDEYGVLQEHDSYEYTQEGVNEDGQKIKITFWAPQKLKENAYLELDAKGKHVESYQEVTEQDLPDAVKDELVTTD</sequence>
<dbReference type="InterPro" id="IPR036166">
    <property type="entry name" value="YxeA-like_sf"/>
</dbReference>
<dbReference type="NCBIfam" id="TIGR01655">
    <property type="entry name" value="yxeA_fam"/>
    <property type="match status" value="1"/>
</dbReference>